<evidence type="ECO:0000313" key="8">
    <source>
        <dbReference type="Proteomes" id="UP000635477"/>
    </source>
</evidence>
<feature type="transmembrane region" description="Helical" evidence="6">
    <location>
        <begin position="336"/>
        <end position="355"/>
    </location>
</feature>
<feature type="transmembrane region" description="Helical" evidence="6">
    <location>
        <begin position="268"/>
        <end position="286"/>
    </location>
</feature>
<evidence type="ECO:0000313" key="7">
    <source>
        <dbReference type="EMBL" id="KAF4982805.1"/>
    </source>
</evidence>
<keyword evidence="2 6" id="KW-0812">Transmembrane</keyword>
<dbReference type="PANTHER" id="PTHR23294:SF59">
    <property type="entry name" value="UNC93-LIKE PROTEIN C922.05C"/>
    <property type="match status" value="1"/>
</dbReference>
<dbReference type="InterPro" id="IPR051617">
    <property type="entry name" value="UNC-93-like_regulator"/>
</dbReference>
<dbReference type="Gene3D" id="1.20.1250.20">
    <property type="entry name" value="MFS general substrate transporter like domains"/>
    <property type="match status" value="1"/>
</dbReference>
<reference evidence="7" key="2">
    <citation type="submission" date="2020-05" db="EMBL/GenBank/DDBJ databases">
        <authorList>
            <person name="Kim H.-S."/>
            <person name="Proctor R.H."/>
            <person name="Brown D.W."/>
        </authorList>
    </citation>
    <scope>NUCLEOTIDE SEQUENCE</scope>
    <source>
        <strain evidence="7">NRRL 22465</strain>
    </source>
</reference>
<feature type="transmembrane region" description="Helical" evidence="6">
    <location>
        <begin position="212"/>
        <end position="232"/>
    </location>
</feature>
<dbReference type="EMBL" id="JABEYC010000097">
    <property type="protein sequence ID" value="KAF4982805.1"/>
    <property type="molecule type" value="Genomic_DNA"/>
</dbReference>
<dbReference type="AlphaFoldDB" id="A0A8H4UT05"/>
<feature type="transmembrane region" description="Helical" evidence="6">
    <location>
        <begin position="93"/>
        <end position="109"/>
    </location>
</feature>
<evidence type="ECO:0000256" key="1">
    <source>
        <dbReference type="ARBA" id="ARBA00004141"/>
    </source>
</evidence>
<keyword evidence="3 6" id="KW-1133">Transmembrane helix</keyword>
<dbReference type="FunFam" id="1.20.1250.20:FF:000726">
    <property type="entry name" value="DUF895 domain membrane protein"/>
    <property type="match status" value="1"/>
</dbReference>
<evidence type="ECO:0000256" key="6">
    <source>
        <dbReference type="SAM" id="Phobius"/>
    </source>
</evidence>
<evidence type="ECO:0008006" key="9">
    <source>
        <dbReference type="Google" id="ProtNLM"/>
    </source>
</evidence>
<evidence type="ECO:0000256" key="3">
    <source>
        <dbReference type="ARBA" id="ARBA00022989"/>
    </source>
</evidence>
<feature type="transmembrane region" description="Helical" evidence="6">
    <location>
        <begin position="306"/>
        <end position="324"/>
    </location>
</feature>
<gene>
    <name evidence="7" type="ORF">FZEAL_1657</name>
</gene>
<feature type="transmembrane region" description="Helical" evidence="6">
    <location>
        <begin position="388"/>
        <end position="408"/>
    </location>
</feature>
<feature type="transmembrane region" description="Helical" evidence="6">
    <location>
        <begin position="450"/>
        <end position="470"/>
    </location>
</feature>
<evidence type="ECO:0000256" key="5">
    <source>
        <dbReference type="ARBA" id="ARBA00023180"/>
    </source>
</evidence>
<dbReference type="SUPFAM" id="SSF103473">
    <property type="entry name" value="MFS general substrate transporter"/>
    <property type="match status" value="1"/>
</dbReference>
<evidence type="ECO:0000256" key="4">
    <source>
        <dbReference type="ARBA" id="ARBA00023136"/>
    </source>
</evidence>
<feature type="transmembrane region" description="Helical" evidence="6">
    <location>
        <begin position="56"/>
        <end position="73"/>
    </location>
</feature>
<feature type="transmembrane region" description="Helical" evidence="6">
    <location>
        <begin position="116"/>
        <end position="138"/>
    </location>
</feature>
<protein>
    <recommendedName>
        <fullName evidence="9">Major facilitator superfamily transporter</fullName>
    </recommendedName>
</protein>
<dbReference type="GO" id="GO:0022857">
    <property type="term" value="F:transmembrane transporter activity"/>
    <property type="evidence" value="ECO:0007669"/>
    <property type="project" value="InterPro"/>
</dbReference>
<dbReference type="InterPro" id="IPR011701">
    <property type="entry name" value="MFS"/>
</dbReference>
<feature type="transmembrane region" description="Helical" evidence="6">
    <location>
        <begin position="420"/>
        <end position="438"/>
    </location>
</feature>
<dbReference type="GO" id="GO:0016020">
    <property type="term" value="C:membrane"/>
    <property type="evidence" value="ECO:0007669"/>
    <property type="project" value="UniProtKB-SubCell"/>
</dbReference>
<comment type="caution">
    <text evidence="7">The sequence shown here is derived from an EMBL/GenBank/DDBJ whole genome shotgun (WGS) entry which is preliminary data.</text>
</comment>
<dbReference type="InterPro" id="IPR036259">
    <property type="entry name" value="MFS_trans_sf"/>
</dbReference>
<reference evidence="7" key="1">
    <citation type="journal article" date="2020" name="BMC Genomics">
        <title>Correction to: Identification and distribution of gene clusters required for synthesis of sphingolipid metabolism inhibitors in diverse species of the filamentous fungus Fusarium.</title>
        <authorList>
            <person name="Kim H.S."/>
            <person name="Lohmar J.M."/>
            <person name="Busman M."/>
            <person name="Brown D.W."/>
            <person name="Naumann T.A."/>
            <person name="Divon H.H."/>
            <person name="Lysoe E."/>
            <person name="Uhlig S."/>
            <person name="Proctor R.H."/>
        </authorList>
    </citation>
    <scope>NUCLEOTIDE SEQUENCE</scope>
    <source>
        <strain evidence="7">NRRL 22465</strain>
    </source>
</reference>
<feature type="transmembrane region" description="Helical" evidence="6">
    <location>
        <begin position="144"/>
        <end position="166"/>
    </location>
</feature>
<feature type="transmembrane region" description="Helical" evidence="6">
    <location>
        <begin position="178"/>
        <end position="200"/>
    </location>
</feature>
<dbReference type="OrthoDB" id="196103at2759"/>
<comment type="subcellular location">
    <subcellularLocation>
        <location evidence="1">Membrane</location>
        <topology evidence="1">Multi-pass membrane protein</topology>
    </subcellularLocation>
</comment>
<keyword evidence="4 6" id="KW-0472">Membrane</keyword>
<keyword evidence="8" id="KW-1185">Reference proteome</keyword>
<dbReference type="Pfam" id="PF07690">
    <property type="entry name" value="MFS_1"/>
    <property type="match status" value="1"/>
</dbReference>
<dbReference type="PANTHER" id="PTHR23294">
    <property type="entry name" value="ET TRANSLATION PRODUCT-RELATED"/>
    <property type="match status" value="1"/>
</dbReference>
<organism evidence="7 8">
    <name type="scientific">Fusarium zealandicum</name>
    <dbReference type="NCBI Taxonomy" id="1053134"/>
    <lineage>
        <taxon>Eukaryota</taxon>
        <taxon>Fungi</taxon>
        <taxon>Dikarya</taxon>
        <taxon>Ascomycota</taxon>
        <taxon>Pezizomycotina</taxon>
        <taxon>Sordariomycetes</taxon>
        <taxon>Hypocreomycetidae</taxon>
        <taxon>Hypocreales</taxon>
        <taxon>Nectriaceae</taxon>
        <taxon>Fusarium</taxon>
        <taxon>Fusarium staphyleae species complex</taxon>
    </lineage>
</organism>
<keyword evidence="5" id="KW-0325">Glycoprotein</keyword>
<evidence type="ECO:0000256" key="2">
    <source>
        <dbReference type="ARBA" id="ARBA00022692"/>
    </source>
</evidence>
<accession>A0A8H4UT05</accession>
<name>A0A8H4UT05_9HYPO</name>
<proteinExistence type="predicted"/>
<sequence>MSANEKNDRATDVQTTAEIANALQQEAQGVRPAGWIYKGFKVGGQDIWYASPKMQLLMVSFVCFLCPGMFNALGGLGGGGQVSNVAQDHANTALYSTFAVVGFFAGTFANRLGLRLTLSFGGLGYCIYAASFLCYSHTENMGFVIFAGAFLGVCAGLLWTAQGAIMMSYPPEESKGRYISWFWVIFNTGAVIGSLIPLAQNINKKAGPVTDGTYAAFIILMFLGAILALFLCDADKVVRHDNTKVIVMKNPSWSTEIKGLWETLYNSPWIVLLFPMFFSSNIFYTYQNTGMNLAHFNVRTRALNNLLYWLAQIIGAIIFGYALDISYLRRSVRAKASFGVLFVLTFVVWGGGYAWQKQQLPREVVMAKEFETKKVDWEDGNTLFLGPMFLYFFYGFYDAAWQTCIYWYMGALSNSSRKTANFAGFYKGIQSAGAAIFWRLDGLGKPFDTLFGATWGCLAASLLIAAPVIWARIQDSVPLEEDLKFSDETVEDVIALPTDKKIDPES</sequence>
<dbReference type="Proteomes" id="UP000635477">
    <property type="component" value="Unassembled WGS sequence"/>
</dbReference>